<keyword evidence="12" id="KW-0779">Telomere</keyword>
<dbReference type="CDD" id="cd00873">
    <property type="entry name" value="KU80"/>
    <property type="match status" value="1"/>
</dbReference>
<evidence type="ECO:0000256" key="7">
    <source>
        <dbReference type="ARBA" id="ARBA00022741"/>
    </source>
</evidence>
<sequence length="693" mass="76491">MAEKEATVFVLDLSSSMGSINNGRSESDLDWSMRFVWDKLGDIVAASRKTLCVGIVGVNTDGTDNSLTDEPGYDHISILRPIGPMSLSELQSLSPLIRPHSVYANGDVVSATIVAEYLITEFTKQQTWTRKVYLITDGKTPLDPDGLDEIGEKLNNSKIELTILGVDFDSPEYGFKEEDKPQDKRQNEESLKELAKHCKNGVFATMAEALEDIQTPRVRTIRPYKTYDGWLTLGDPKKSPAAANILVERYSKTKLARPAAATTVVVKAEGEPTQIGGGEGAGGMDFAAVRQARTYKVNDPAAPGGKRDVEFERLAKGYEYGRTVVPISESEHNITKLRGQEKSFKIFEPFLNMGEVCATIASRVDADSELAFASIVWALLENDSYAVARLVAKDEKDPQLLVLVPDLDPEPTLYDMPLPFAEDVRSYQFPPLDRVVTVGGQTLTTHRLLPSDELNQAMSDYVDAMDLSTYELDEEGKPVEYAQTDDVYNPAIHRINHAVKHRAMHPDAPLPDTPPVLLKFASPPEGLVARGQSKIDSLIKAAGVKKVQPLSGLDVDALLGEEPRDRISPENAIPDFKHALAAAKEISEIQDISKQMDAIVRSLITDSFGDMKYNQAFECIGVMRDELSNLEEPGLYNEFARSLKSSILAGDLGGDRRDFWFQLRRANLGLIDKGQSEVSAVTSEEAREFFKSR</sequence>
<name>A0A0M8MYI1_ESCWE</name>
<keyword evidence="11" id="KW-0067">ATP-binding</keyword>
<dbReference type="GO" id="GO:0003678">
    <property type="term" value="F:DNA helicase activity"/>
    <property type="evidence" value="ECO:0007669"/>
    <property type="project" value="UniProtKB-EC"/>
</dbReference>
<evidence type="ECO:0000256" key="13">
    <source>
        <dbReference type="ARBA" id="ARBA00023125"/>
    </source>
</evidence>
<dbReference type="STRING" id="150374.A0A0M8MYI1"/>
<evidence type="ECO:0000256" key="3">
    <source>
        <dbReference type="ARBA" id="ARBA00007726"/>
    </source>
</evidence>
<evidence type="ECO:0000256" key="4">
    <source>
        <dbReference type="ARBA" id="ARBA00012551"/>
    </source>
</evidence>
<comment type="function">
    <text evidence="17">Single-stranded DNA-dependent ATP-dependent helicase. Involved in non-homologous end joining (NHEJ) DNA double strand break repair. DNA-binding is sequence-independent but has a high affinity to nicks in double-stranded DNA and to the ends of duplex DNA. Binds to naturally occurring chromosomal ends, and therefore provides chromosomal end protection. Required also for telomere recombination to repair telomeric ends in the absence of telomerase. KU70, of the KU70/KU80 heterodimer, binds to the stem loop of TLC1, the RNA component of telomerase. Involved in telomere maintenance. Interacts with telomeric repeats and subtelomeric sequences thereby controlling telomere length and protecting against subtelomeric rearrangement. Maintains telomeric chromatin, which is involved in silencing the expression of genes located at the telomere. Required for mating-type switching.</text>
</comment>
<evidence type="ECO:0000313" key="21">
    <source>
        <dbReference type="EMBL" id="KOS19437.1"/>
    </source>
</evidence>
<reference evidence="21 22" key="1">
    <citation type="submission" date="2015-07" db="EMBL/GenBank/DDBJ databases">
        <title>The genome of the fungus Escovopsis weberi, a specialized disease agent of ant agriculture.</title>
        <authorList>
            <person name="de Man T.J."/>
            <person name="Stajich J.E."/>
            <person name="Kubicek C.P."/>
            <person name="Chenthamara K."/>
            <person name="Atanasova L."/>
            <person name="Druzhinina I.S."/>
            <person name="Birnbaum S."/>
            <person name="Barribeau S.M."/>
            <person name="Teiling C."/>
            <person name="Suen G."/>
            <person name="Currie C."/>
            <person name="Gerardo N.M."/>
        </authorList>
    </citation>
    <scope>NUCLEOTIDE SEQUENCE [LARGE SCALE GENOMIC DNA]</scope>
</reference>
<dbReference type="GO" id="GO:0042162">
    <property type="term" value="F:telomeric DNA binding"/>
    <property type="evidence" value="ECO:0007669"/>
    <property type="project" value="InterPro"/>
</dbReference>
<dbReference type="Gene3D" id="3.40.50.410">
    <property type="entry name" value="von Willebrand factor, type A domain"/>
    <property type="match status" value="1"/>
</dbReference>
<dbReference type="PANTHER" id="PTHR12604:SF4">
    <property type="entry name" value="X-RAY REPAIR CROSS-COMPLEMENTING PROTEIN 5"/>
    <property type="match status" value="1"/>
</dbReference>
<dbReference type="InterPro" id="IPR002035">
    <property type="entry name" value="VWF_A"/>
</dbReference>
<dbReference type="GO" id="GO:0000781">
    <property type="term" value="C:chromosome, telomeric region"/>
    <property type="evidence" value="ECO:0007669"/>
    <property type="project" value="UniProtKB-SubCell"/>
</dbReference>
<dbReference type="GO" id="GO:0043564">
    <property type="term" value="C:Ku70:Ku80 complex"/>
    <property type="evidence" value="ECO:0007669"/>
    <property type="project" value="InterPro"/>
</dbReference>
<evidence type="ECO:0000256" key="9">
    <source>
        <dbReference type="ARBA" id="ARBA00022801"/>
    </source>
</evidence>
<comment type="caution">
    <text evidence="21">The sequence shown here is derived from an EMBL/GenBank/DDBJ whole genome shotgun (WGS) entry which is preliminary data.</text>
</comment>
<dbReference type="Gene3D" id="1.10.1600.10">
    <property type="match status" value="1"/>
</dbReference>
<dbReference type="Pfam" id="PF03731">
    <property type="entry name" value="Ku_N"/>
    <property type="match status" value="1"/>
</dbReference>
<evidence type="ECO:0000256" key="10">
    <source>
        <dbReference type="ARBA" id="ARBA00022806"/>
    </source>
</evidence>
<dbReference type="Proteomes" id="UP000053831">
    <property type="component" value="Unassembled WGS sequence"/>
</dbReference>
<evidence type="ECO:0000256" key="11">
    <source>
        <dbReference type="ARBA" id="ARBA00022840"/>
    </source>
</evidence>
<evidence type="ECO:0000256" key="15">
    <source>
        <dbReference type="ARBA" id="ARBA00023204"/>
    </source>
</evidence>
<dbReference type="Pfam" id="PF02735">
    <property type="entry name" value="Ku"/>
    <property type="match status" value="1"/>
</dbReference>
<dbReference type="InterPro" id="IPR006164">
    <property type="entry name" value="DNA_bd_Ku70/Ku80"/>
</dbReference>
<keyword evidence="10 21" id="KW-0347">Helicase</keyword>
<evidence type="ECO:0000256" key="1">
    <source>
        <dbReference type="ARBA" id="ARBA00004123"/>
    </source>
</evidence>
<dbReference type="AlphaFoldDB" id="A0A0M8MYI1"/>
<dbReference type="GO" id="GO:0016787">
    <property type="term" value="F:hydrolase activity"/>
    <property type="evidence" value="ECO:0007669"/>
    <property type="project" value="UniProtKB-KW"/>
</dbReference>
<accession>A0A0M8MYI1</accession>
<evidence type="ECO:0000256" key="6">
    <source>
        <dbReference type="ARBA" id="ARBA00022454"/>
    </source>
</evidence>
<keyword evidence="22" id="KW-1185">Reference proteome</keyword>
<evidence type="ECO:0000256" key="19">
    <source>
        <dbReference type="ARBA" id="ARBA00047995"/>
    </source>
</evidence>
<evidence type="ECO:0000259" key="20">
    <source>
        <dbReference type="PROSITE" id="PS50234"/>
    </source>
</evidence>
<dbReference type="GO" id="GO:0000723">
    <property type="term" value="P:telomere maintenance"/>
    <property type="evidence" value="ECO:0007669"/>
    <property type="project" value="InterPro"/>
</dbReference>
<keyword evidence="14" id="KW-0233">DNA recombination</keyword>
<gene>
    <name evidence="21" type="ORF">ESCO_000211</name>
</gene>
<dbReference type="GO" id="GO:0006303">
    <property type="term" value="P:double-strand break repair via nonhomologous end joining"/>
    <property type="evidence" value="ECO:0007669"/>
    <property type="project" value="InterPro"/>
</dbReference>
<keyword evidence="6" id="KW-0158">Chromosome</keyword>
<dbReference type="Gene3D" id="2.40.290.10">
    <property type="match status" value="1"/>
</dbReference>
<keyword evidence="9" id="KW-0378">Hydrolase</keyword>
<keyword evidence="15" id="KW-0234">DNA repair</keyword>
<dbReference type="SUPFAM" id="SSF101420">
    <property type="entry name" value="C-terminal domain of Ku80"/>
    <property type="match status" value="1"/>
</dbReference>
<dbReference type="PROSITE" id="PS50234">
    <property type="entry name" value="VWFA"/>
    <property type="match status" value="1"/>
</dbReference>
<evidence type="ECO:0000256" key="17">
    <source>
        <dbReference type="ARBA" id="ARBA00024890"/>
    </source>
</evidence>
<dbReference type="EMBL" id="LGSR01000020">
    <property type="protein sequence ID" value="KOS19437.1"/>
    <property type="molecule type" value="Genomic_DNA"/>
</dbReference>
<dbReference type="Pfam" id="PF08785">
    <property type="entry name" value="Ku_PK_bind"/>
    <property type="match status" value="1"/>
</dbReference>
<comment type="catalytic activity">
    <reaction evidence="19">
        <text>ATP + H2O = ADP + phosphate + H(+)</text>
        <dbReference type="Rhea" id="RHEA:13065"/>
        <dbReference type="ChEBI" id="CHEBI:15377"/>
        <dbReference type="ChEBI" id="CHEBI:15378"/>
        <dbReference type="ChEBI" id="CHEBI:30616"/>
        <dbReference type="ChEBI" id="CHEBI:43474"/>
        <dbReference type="ChEBI" id="CHEBI:456216"/>
        <dbReference type="EC" id="3.6.4.12"/>
    </reaction>
</comment>
<comment type="subcellular location">
    <subcellularLocation>
        <location evidence="2">Chromosome</location>
        <location evidence="2">Telomere</location>
    </subcellularLocation>
    <subcellularLocation>
        <location evidence="1">Nucleus</location>
    </subcellularLocation>
</comment>
<dbReference type="GO" id="GO:0003690">
    <property type="term" value="F:double-stranded DNA binding"/>
    <property type="evidence" value="ECO:0007669"/>
    <property type="project" value="TreeGrafter"/>
</dbReference>
<proteinExistence type="inferred from homology"/>
<dbReference type="EC" id="3.6.4.12" evidence="4"/>
<dbReference type="GO" id="GO:0003684">
    <property type="term" value="F:damaged DNA binding"/>
    <property type="evidence" value="ECO:0007669"/>
    <property type="project" value="InterPro"/>
</dbReference>
<dbReference type="InterPro" id="IPR005161">
    <property type="entry name" value="Ku_N"/>
</dbReference>
<protein>
    <recommendedName>
        <fullName evidence="5">ATP-dependent DNA helicase II subunit 2</fullName>
        <ecNumber evidence="4">3.6.4.12</ecNumber>
    </recommendedName>
    <alternativeName>
        <fullName evidence="18">ATP-dependent DNA helicase II subunit Ku80</fullName>
    </alternativeName>
</protein>
<evidence type="ECO:0000256" key="2">
    <source>
        <dbReference type="ARBA" id="ARBA00004574"/>
    </source>
</evidence>
<dbReference type="Gene3D" id="1.25.40.240">
    <property type="entry name" value="Ku, C-terminal domain"/>
    <property type="match status" value="1"/>
</dbReference>
<keyword evidence="7" id="KW-0547">Nucleotide-binding</keyword>
<dbReference type="FunFam" id="1.10.1600.10:FF:000002">
    <property type="entry name" value="X-ray repair cross-complementing protein 5"/>
    <property type="match status" value="1"/>
</dbReference>
<comment type="similarity">
    <text evidence="3">Belongs to the ku80 family.</text>
</comment>
<dbReference type="PANTHER" id="PTHR12604">
    <property type="entry name" value="KU AUTOANTIGEN DNA HELICASE"/>
    <property type="match status" value="1"/>
</dbReference>
<keyword evidence="8" id="KW-0227">DNA damage</keyword>
<dbReference type="InterPro" id="IPR036494">
    <property type="entry name" value="Ku_C_sf"/>
</dbReference>
<dbReference type="InterPro" id="IPR014893">
    <property type="entry name" value="Ku_PK_bind"/>
</dbReference>
<dbReference type="GO" id="GO:0005524">
    <property type="term" value="F:ATP binding"/>
    <property type="evidence" value="ECO:0007669"/>
    <property type="project" value="UniProtKB-KW"/>
</dbReference>
<dbReference type="GO" id="GO:0006310">
    <property type="term" value="P:DNA recombination"/>
    <property type="evidence" value="ECO:0007669"/>
    <property type="project" value="UniProtKB-KW"/>
</dbReference>
<dbReference type="InterPro" id="IPR036465">
    <property type="entry name" value="vWFA_dom_sf"/>
</dbReference>
<dbReference type="SUPFAM" id="SSF53300">
    <property type="entry name" value="vWA-like"/>
    <property type="match status" value="1"/>
</dbReference>
<evidence type="ECO:0000256" key="18">
    <source>
        <dbReference type="ARBA" id="ARBA00031847"/>
    </source>
</evidence>
<evidence type="ECO:0000256" key="5">
    <source>
        <dbReference type="ARBA" id="ARBA00021792"/>
    </source>
</evidence>
<evidence type="ECO:0000256" key="14">
    <source>
        <dbReference type="ARBA" id="ARBA00023172"/>
    </source>
</evidence>
<dbReference type="FunFam" id="3.40.50.410:FF:000073">
    <property type="entry name" value="ATP-dependent DNA helicase II subunit 2"/>
    <property type="match status" value="1"/>
</dbReference>
<evidence type="ECO:0000256" key="8">
    <source>
        <dbReference type="ARBA" id="ARBA00022763"/>
    </source>
</evidence>
<dbReference type="SMART" id="SM00559">
    <property type="entry name" value="Ku78"/>
    <property type="match status" value="1"/>
</dbReference>
<dbReference type="OrthoDB" id="30826at2759"/>
<organism evidence="21 22">
    <name type="scientific">Escovopsis weberi</name>
    <dbReference type="NCBI Taxonomy" id="150374"/>
    <lineage>
        <taxon>Eukaryota</taxon>
        <taxon>Fungi</taxon>
        <taxon>Dikarya</taxon>
        <taxon>Ascomycota</taxon>
        <taxon>Pezizomycotina</taxon>
        <taxon>Sordariomycetes</taxon>
        <taxon>Hypocreomycetidae</taxon>
        <taxon>Hypocreales</taxon>
        <taxon>Hypocreaceae</taxon>
        <taxon>Escovopsis</taxon>
    </lineage>
</organism>
<keyword evidence="13" id="KW-0238">DNA-binding</keyword>
<feature type="domain" description="VWFA" evidence="20">
    <location>
        <begin position="6"/>
        <end position="221"/>
    </location>
</feature>
<dbReference type="InterPro" id="IPR016194">
    <property type="entry name" value="SPOC-like_C_dom_sf"/>
</dbReference>
<evidence type="ECO:0000313" key="22">
    <source>
        <dbReference type="Proteomes" id="UP000053831"/>
    </source>
</evidence>
<dbReference type="SUPFAM" id="SSF100939">
    <property type="entry name" value="SPOC domain-like"/>
    <property type="match status" value="1"/>
</dbReference>
<dbReference type="InterPro" id="IPR024193">
    <property type="entry name" value="Ku80"/>
</dbReference>
<evidence type="ECO:0000256" key="12">
    <source>
        <dbReference type="ARBA" id="ARBA00022895"/>
    </source>
</evidence>
<evidence type="ECO:0000256" key="16">
    <source>
        <dbReference type="ARBA" id="ARBA00023242"/>
    </source>
</evidence>
<keyword evidence="16" id="KW-0539">Nucleus</keyword>